<dbReference type="NCBIfam" id="TIGR04415">
    <property type="entry name" value="O_hepto_targRPT"/>
    <property type="match status" value="1"/>
</dbReference>
<dbReference type="Gene3D" id="2.40.128.130">
    <property type="entry name" value="Autotransporter beta-domain"/>
    <property type="match status" value="1"/>
</dbReference>
<dbReference type="PANTHER" id="PTHR35037">
    <property type="entry name" value="C-TERMINAL REGION OF AIDA-LIKE PROTEIN"/>
    <property type="match status" value="1"/>
</dbReference>
<keyword evidence="1" id="KW-0732">Signal</keyword>
<protein>
    <submittedName>
        <fullName evidence="3">Autotransporter outer membrane beta-barrel domain-containing protein</fullName>
    </submittedName>
</protein>
<evidence type="ECO:0000256" key="1">
    <source>
        <dbReference type="ARBA" id="ARBA00022729"/>
    </source>
</evidence>
<dbReference type="Proteomes" id="UP000322181">
    <property type="component" value="Unassembled WGS sequence"/>
</dbReference>
<dbReference type="SMART" id="SM00869">
    <property type="entry name" value="Autotransporter"/>
    <property type="match status" value="1"/>
</dbReference>
<dbReference type="InterPro" id="IPR011050">
    <property type="entry name" value="Pectin_lyase_fold/virulence"/>
</dbReference>
<dbReference type="PRINTS" id="PR01484">
    <property type="entry name" value="PRTACTNFAMLY"/>
</dbReference>
<dbReference type="InterPro" id="IPR005546">
    <property type="entry name" value="Autotransporte_beta"/>
</dbReference>
<dbReference type="InterPro" id="IPR003991">
    <property type="entry name" value="Pertactin_virulence_factor"/>
</dbReference>
<dbReference type="Pfam" id="PF03797">
    <property type="entry name" value="Autotransporter"/>
    <property type="match status" value="1"/>
</dbReference>
<sequence length="941" mass="102136">MYQVHLRYLLSRWRPPVHSISEKTGNVMKLKKLSFLILSVTGIAYSSVGIADTAPPATIPPEPIPEFKFSDESLRIEQIKKGGSYTNADSDALKATETNKGVTIKGSKFLTEIDMAYPSSVKPTVNFTDDTHLIGTTLDHASFRLGDSYRGTAFDDSSVINITLRGIDANNTGNLQLHNGTKSYNTTVDAWGVMELRTASDKEKVQAYNTQVKTNGKLTVSYNAYAENNLIDGGELYIPIKSDDAVVKNTLIRNGGTYTVDAGTAINNYITGAGSYQSVSGLALNNYIYDGGYQMVYVNDKTGAKNTTIYDGGTQRIKSGTAEDTVIYGEQIITNHSGDWENGQWVPDNDPDETWGDKPTAENTQVMAGGTQTVGLNGKAENTTIYKEGIQLVQKYAEAAATLVDGGTQHVQAYGSTENTTIQNGGRSTLDDGAYSLGTLTVENGSLILGAGSDHTLNGVLSKGAYAEQVNLKNDKSFIYISQNEASPESIATINKLTNNGVTVFGDMTGNNTNNYSQLNINELSGNGLFVMNTGLADGKGDFLNITDSVSGNHGVRVMDSGKALVSNTTDPYRYHLIHAAGSQNDTFALTNKSVDLGAYKYYLVQDKNTADEWYLSPVKETKPVDPEVPVKPVDPVRPEITDPAKTALMIANAIPTVWKGELSTLRARLGELRNDSQVNLGVWSKATTARHNINNNEVAYRHDMNGIVAGGDKMTEFESGKLWTGVLAGYSHSSLDMAKNDGKIDSYSLGVYSTFRHNSGIYVDGVVKANHFRSTYDARFNDGKTSADSNTNGVGFSVEAGKYFEKDDYFIEPYVMVSAFRGQGANYRYSNGMSIKADAAKSFSGELGATLGKNFILENGAQIKPYIRVAVNHEFAKNGEVELNKETKRTNDMSGTTGKYGVGIDAKLNDKWAVYGEFNYAKSSKQETPYSGLVGVNYRF</sequence>
<dbReference type="SUPFAM" id="SSF103515">
    <property type="entry name" value="Autotransporter"/>
    <property type="match status" value="1"/>
</dbReference>
<dbReference type="InterPro" id="IPR004899">
    <property type="entry name" value="Pertactin_central"/>
</dbReference>
<dbReference type="Gene3D" id="2.160.20.20">
    <property type="match status" value="1"/>
</dbReference>
<dbReference type="InterPro" id="IPR051551">
    <property type="entry name" value="Autotransporter_adhesion"/>
</dbReference>
<proteinExistence type="predicted"/>
<evidence type="ECO:0000259" key="2">
    <source>
        <dbReference type="PROSITE" id="PS51208"/>
    </source>
</evidence>
<dbReference type="PANTHER" id="PTHR35037:SF7">
    <property type="entry name" value="AUTOTRANSPORTER"/>
    <property type="match status" value="1"/>
</dbReference>
<dbReference type="InterPro" id="IPR030930">
    <property type="entry name" value="AIDA"/>
</dbReference>
<accession>A0A5M9R4R8</accession>
<reference evidence="3 4" key="1">
    <citation type="submission" date="2019-09" db="EMBL/GenBank/DDBJ databases">
        <title>Draft genome sequence of various Type strains from the CCUG.</title>
        <authorList>
            <person name="Pineiro-Iglesias B."/>
            <person name="Tunovic T."/>
            <person name="Unosson C."/>
            <person name="Inganas E."/>
            <person name="Ohlen M."/>
            <person name="Cardew S."/>
            <person name="Jensie-Markopoulos S."/>
            <person name="Salva-Serra F."/>
            <person name="Jaen-Luchoro D."/>
            <person name="Karlsson R."/>
            <person name="Svensson-Stadler L."/>
            <person name="Chun J."/>
            <person name="Moore E."/>
        </authorList>
    </citation>
    <scope>NUCLEOTIDE SEQUENCE [LARGE SCALE GENOMIC DNA]</scope>
    <source>
        <strain evidence="3 4">CCUG 53682T</strain>
    </source>
</reference>
<name>A0A5M9R4R8_9GAMM</name>
<evidence type="ECO:0000313" key="4">
    <source>
        <dbReference type="Proteomes" id="UP000322181"/>
    </source>
</evidence>
<dbReference type="PROSITE" id="PS51208">
    <property type="entry name" value="AUTOTRANSPORTER"/>
    <property type="match status" value="1"/>
</dbReference>
<evidence type="ECO:0000313" key="3">
    <source>
        <dbReference type="EMBL" id="KAA8715660.1"/>
    </source>
</evidence>
<organism evidence="3 4">
    <name type="scientific">Morganella psychrotolerans</name>
    <dbReference type="NCBI Taxonomy" id="368603"/>
    <lineage>
        <taxon>Bacteria</taxon>
        <taxon>Pseudomonadati</taxon>
        <taxon>Pseudomonadota</taxon>
        <taxon>Gammaproteobacteria</taxon>
        <taxon>Enterobacterales</taxon>
        <taxon>Morganellaceae</taxon>
        <taxon>Morganella</taxon>
    </lineage>
</organism>
<dbReference type="NCBIfam" id="TIGR01414">
    <property type="entry name" value="autotrans_barl"/>
    <property type="match status" value="1"/>
</dbReference>
<comment type="caution">
    <text evidence="3">The sequence shown here is derived from an EMBL/GenBank/DDBJ whole genome shotgun (WGS) entry which is preliminary data.</text>
</comment>
<dbReference type="GO" id="GO:0019867">
    <property type="term" value="C:outer membrane"/>
    <property type="evidence" value="ECO:0007669"/>
    <property type="project" value="InterPro"/>
</dbReference>
<dbReference type="AlphaFoldDB" id="A0A5M9R4R8"/>
<dbReference type="SUPFAM" id="SSF51126">
    <property type="entry name" value="Pectin lyase-like"/>
    <property type="match status" value="1"/>
</dbReference>
<dbReference type="InterPro" id="IPR006315">
    <property type="entry name" value="OM_autotransptr_brl_dom"/>
</dbReference>
<dbReference type="InterPro" id="IPR036709">
    <property type="entry name" value="Autotransporte_beta_dom_sf"/>
</dbReference>
<feature type="domain" description="Autotransporter" evidence="2">
    <location>
        <begin position="676"/>
        <end position="941"/>
    </location>
</feature>
<dbReference type="Pfam" id="PF03212">
    <property type="entry name" value="Pertactin"/>
    <property type="match status" value="1"/>
</dbReference>
<dbReference type="InterPro" id="IPR012332">
    <property type="entry name" value="Autotransporter_pectin_lyase_C"/>
</dbReference>
<gene>
    <name evidence="3" type="ORF">F4V73_11925</name>
</gene>
<dbReference type="EMBL" id="VXKB01000002">
    <property type="protein sequence ID" value="KAA8715660.1"/>
    <property type="molecule type" value="Genomic_DNA"/>
</dbReference>